<evidence type="ECO:0000313" key="2">
    <source>
        <dbReference type="EMBL" id="WEW58077.1"/>
    </source>
</evidence>
<gene>
    <name evidence="2" type="ORF">PRK78_003544</name>
</gene>
<dbReference type="EMBL" id="CP120628">
    <property type="protein sequence ID" value="WEW58077.1"/>
    <property type="molecule type" value="Genomic_DNA"/>
</dbReference>
<keyword evidence="3" id="KW-1185">Reference proteome</keyword>
<feature type="region of interest" description="Disordered" evidence="1">
    <location>
        <begin position="31"/>
        <end position="78"/>
    </location>
</feature>
<evidence type="ECO:0000313" key="3">
    <source>
        <dbReference type="Proteomes" id="UP001219355"/>
    </source>
</evidence>
<protein>
    <submittedName>
        <fullName evidence="2">Uncharacterized protein</fullName>
    </submittedName>
</protein>
<sequence>MVCTAVEEDTDTVEEEDIVGFQACPTAPCLRPNQGRAQRRSTYENRKKTKNPPAITIAKKTQRAQLSQTVSQNLSPSA</sequence>
<dbReference type="AlphaFoldDB" id="A0AAF0IIM5"/>
<evidence type="ECO:0000256" key="1">
    <source>
        <dbReference type="SAM" id="MobiDB-lite"/>
    </source>
</evidence>
<reference evidence="2" key="1">
    <citation type="submission" date="2023-03" db="EMBL/GenBank/DDBJ databases">
        <title>Emydomyces testavorans Genome Sequence.</title>
        <authorList>
            <person name="Hoyer L."/>
        </authorList>
    </citation>
    <scope>NUCLEOTIDE SEQUENCE</scope>
    <source>
        <strain evidence="2">16-2883</strain>
    </source>
</reference>
<accession>A0AAF0IIM5</accession>
<dbReference type="Proteomes" id="UP001219355">
    <property type="component" value="Chromosome 2"/>
</dbReference>
<name>A0AAF0IIM5_9EURO</name>
<organism evidence="2 3">
    <name type="scientific">Emydomyces testavorans</name>
    <dbReference type="NCBI Taxonomy" id="2070801"/>
    <lineage>
        <taxon>Eukaryota</taxon>
        <taxon>Fungi</taxon>
        <taxon>Dikarya</taxon>
        <taxon>Ascomycota</taxon>
        <taxon>Pezizomycotina</taxon>
        <taxon>Eurotiomycetes</taxon>
        <taxon>Eurotiomycetidae</taxon>
        <taxon>Onygenales</taxon>
        <taxon>Nannizziopsiaceae</taxon>
        <taxon>Emydomyces</taxon>
    </lineage>
</organism>
<feature type="compositionally biased region" description="Polar residues" evidence="1">
    <location>
        <begin position="63"/>
        <end position="78"/>
    </location>
</feature>
<proteinExistence type="predicted"/>